<dbReference type="OrthoDB" id="6454134at2"/>
<name>A0A1J1LEV5_9CYAN</name>
<dbReference type="AlphaFoldDB" id="A0A1J1LEV5"/>
<evidence type="ECO:0000313" key="2">
    <source>
        <dbReference type="Proteomes" id="UP000184315"/>
    </source>
</evidence>
<dbReference type="Proteomes" id="UP000184315">
    <property type="component" value="Unassembled WGS sequence"/>
</dbReference>
<keyword evidence="2" id="KW-1185">Reference proteome</keyword>
<dbReference type="STRING" id="671072.PL9214290309"/>
<gene>
    <name evidence="1" type="ORF">PL9214290309</name>
</gene>
<proteinExistence type="predicted"/>
<reference evidence="2" key="1">
    <citation type="submission" date="2015-10" db="EMBL/GenBank/DDBJ databases">
        <authorList>
            <person name="Regsiter A."/>
            <person name="william w."/>
        </authorList>
    </citation>
    <scope>NUCLEOTIDE SEQUENCE [LARGE SCALE GENOMIC DNA]</scope>
</reference>
<dbReference type="EMBL" id="CZDF01000132">
    <property type="protein sequence ID" value="CUR30718.1"/>
    <property type="molecule type" value="Genomic_DNA"/>
</dbReference>
<protein>
    <recommendedName>
        <fullName evidence="3">DUF402 domain-containing protein</fullName>
    </recommendedName>
</protein>
<accession>A0A1J1LEV5</accession>
<evidence type="ECO:0000313" key="1">
    <source>
        <dbReference type="EMBL" id="CUR30718.1"/>
    </source>
</evidence>
<dbReference type="RefSeq" id="WP_072717704.1">
    <property type="nucleotide sequence ID" value="NZ_LN889782.1"/>
</dbReference>
<sequence>MKIRCIANTGSYLPESYLDPRRGYKKEMEFPLTVGKDYTVYAFYIKQGLVWYYICEDNYIYYPMRSPAPLFEVVDNRMSLYWRLKIDPNGLLEVAFEQWFSDPYFYDKLTDQQQEEVLIFDKVKQLIDAEALSPDYKLTDFDQSLEMANFSS</sequence>
<evidence type="ECO:0008006" key="3">
    <source>
        <dbReference type="Google" id="ProtNLM"/>
    </source>
</evidence>
<organism evidence="1 2">
    <name type="scientific">Planktothrix tepida PCC 9214</name>
    <dbReference type="NCBI Taxonomy" id="671072"/>
    <lineage>
        <taxon>Bacteria</taxon>
        <taxon>Bacillati</taxon>
        <taxon>Cyanobacteriota</taxon>
        <taxon>Cyanophyceae</taxon>
        <taxon>Oscillatoriophycideae</taxon>
        <taxon>Oscillatoriales</taxon>
        <taxon>Microcoleaceae</taxon>
        <taxon>Planktothrix</taxon>
    </lineage>
</organism>